<dbReference type="OrthoDB" id="5563016at2759"/>
<dbReference type="PANTHER" id="PTHR12751:SF18">
    <property type="entry name" value="PHOSPHATASE AND ACTIN REGULATOR 1"/>
    <property type="match status" value="1"/>
</dbReference>
<keyword evidence="2" id="KW-1185">Reference proteome</keyword>
<dbReference type="Proteomes" id="UP000078512">
    <property type="component" value="Unassembled WGS sequence"/>
</dbReference>
<dbReference type="EMBL" id="KV442031">
    <property type="protein sequence ID" value="OAQ31161.1"/>
    <property type="molecule type" value="Genomic_DNA"/>
</dbReference>
<feature type="non-terminal residue" evidence="1">
    <location>
        <position position="52"/>
    </location>
</feature>
<name>A0A197K392_9FUNG</name>
<accession>A0A197K392</accession>
<gene>
    <name evidence="1" type="ORF">K457DRAFT_53152</name>
</gene>
<dbReference type="PANTHER" id="PTHR12751">
    <property type="entry name" value="PHOSPHATASE AND ACTIN REGULATOR PHACTR"/>
    <property type="match status" value="1"/>
</dbReference>
<dbReference type="AlphaFoldDB" id="A0A197K392"/>
<organism evidence="1 2">
    <name type="scientific">Linnemannia elongata AG-77</name>
    <dbReference type="NCBI Taxonomy" id="1314771"/>
    <lineage>
        <taxon>Eukaryota</taxon>
        <taxon>Fungi</taxon>
        <taxon>Fungi incertae sedis</taxon>
        <taxon>Mucoromycota</taxon>
        <taxon>Mortierellomycotina</taxon>
        <taxon>Mortierellomycetes</taxon>
        <taxon>Mortierellales</taxon>
        <taxon>Mortierellaceae</taxon>
        <taxon>Linnemannia</taxon>
    </lineage>
</organism>
<protein>
    <submittedName>
        <fullName evidence="1">Uncharacterized protein</fullName>
    </submittedName>
</protein>
<reference evidence="1 2" key="1">
    <citation type="submission" date="2016-05" db="EMBL/GenBank/DDBJ databases">
        <title>Genome sequencing reveals origins of a unique bacterial endosymbiosis in the earliest lineages of terrestrial Fungi.</title>
        <authorList>
            <consortium name="DOE Joint Genome Institute"/>
            <person name="Uehling J."/>
            <person name="Gryganskyi A."/>
            <person name="Hameed K."/>
            <person name="Tschaplinski T."/>
            <person name="Misztal P."/>
            <person name="Wu S."/>
            <person name="Desiro A."/>
            <person name="Vande Pol N."/>
            <person name="Du Z.-Y."/>
            <person name="Zienkiewicz A."/>
            <person name="Zienkiewicz K."/>
            <person name="Morin E."/>
            <person name="Tisserant E."/>
            <person name="Splivallo R."/>
            <person name="Hainaut M."/>
            <person name="Henrissat B."/>
            <person name="Ohm R."/>
            <person name="Kuo A."/>
            <person name="Yan J."/>
            <person name="Lipzen A."/>
            <person name="Nolan M."/>
            <person name="Labutti K."/>
            <person name="Barry K."/>
            <person name="Goldstein A."/>
            <person name="Labbe J."/>
            <person name="Schadt C."/>
            <person name="Tuskan G."/>
            <person name="Grigoriev I."/>
            <person name="Martin F."/>
            <person name="Vilgalys R."/>
            <person name="Bonito G."/>
        </authorList>
    </citation>
    <scope>NUCLEOTIDE SEQUENCE [LARGE SCALE GENOMIC DNA]</scope>
    <source>
        <strain evidence="1 2">AG-77</strain>
    </source>
</reference>
<proteinExistence type="predicted"/>
<dbReference type="GO" id="GO:0003779">
    <property type="term" value="F:actin binding"/>
    <property type="evidence" value="ECO:0007669"/>
    <property type="project" value="TreeGrafter"/>
</dbReference>
<evidence type="ECO:0000313" key="1">
    <source>
        <dbReference type="EMBL" id="OAQ31161.1"/>
    </source>
</evidence>
<feature type="non-terminal residue" evidence="1">
    <location>
        <position position="1"/>
    </location>
</feature>
<evidence type="ECO:0000313" key="2">
    <source>
        <dbReference type="Proteomes" id="UP000078512"/>
    </source>
</evidence>
<dbReference type="GO" id="GO:0030036">
    <property type="term" value="P:actin cytoskeleton organization"/>
    <property type="evidence" value="ECO:0007669"/>
    <property type="project" value="TreeGrafter"/>
</dbReference>
<dbReference type="STRING" id="1314771.A0A197K392"/>
<sequence>TIHETWMPEQYDRTSDPNITAHRLTPAIAQRIKLELNQFKSQEMLVHQESRV</sequence>